<feature type="transmembrane region" description="Helical" evidence="5">
    <location>
        <begin position="117"/>
        <end position="138"/>
    </location>
</feature>
<proteinExistence type="predicted"/>
<dbReference type="Gene3D" id="1.20.1540.10">
    <property type="entry name" value="Rhomboid-like"/>
    <property type="match status" value="1"/>
</dbReference>
<accession>A0ABS0SRP7</accession>
<name>A0ABS0SRP7_9CAUL</name>
<reference evidence="7 8" key="1">
    <citation type="submission" date="2020-11" db="EMBL/GenBank/DDBJ databases">
        <title>genome sequence of strain KACC 18849.</title>
        <authorList>
            <person name="Gao J."/>
            <person name="Zhang X."/>
        </authorList>
    </citation>
    <scope>NUCLEOTIDE SEQUENCE [LARGE SCALE GENOMIC DNA]</scope>
    <source>
        <strain evidence="7 8">KACC 18849</strain>
    </source>
</reference>
<feature type="transmembrane region" description="Helical" evidence="5">
    <location>
        <begin position="169"/>
        <end position="188"/>
    </location>
</feature>
<dbReference type="SUPFAM" id="SSF144091">
    <property type="entry name" value="Rhomboid-like"/>
    <property type="match status" value="1"/>
</dbReference>
<protein>
    <submittedName>
        <fullName evidence="7">Rhomboid family intramembrane serine protease</fullName>
    </submittedName>
</protein>
<sequence>MTRTDRSPCLIWAASLLLAWILVAVALGQPPWVQQHSRALVAFGAIKGSDFTWAEAWRLVASQWLHVKPPHMLLNVLVIGGVGLAAEARLGRLTPALVALAGGTLGQWIAVVTQPEAFISGASQAYLAICGLAVAVGGVSRWGRILAWAAIVVALLLDIVVSGHGTVKPGHLCGLAVGILAGLILRVTGARRSA</sequence>
<keyword evidence="7" id="KW-0645">Protease</keyword>
<feature type="domain" description="Peptidase S54 rhomboid" evidence="6">
    <location>
        <begin position="55"/>
        <end position="186"/>
    </location>
</feature>
<feature type="transmembrane region" description="Helical" evidence="5">
    <location>
        <begin position="145"/>
        <end position="163"/>
    </location>
</feature>
<comment type="caution">
    <text evidence="7">The sequence shown here is derived from an EMBL/GenBank/DDBJ whole genome shotgun (WGS) entry which is preliminary data.</text>
</comment>
<evidence type="ECO:0000259" key="6">
    <source>
        <dbReference type="Pfam" id="PF01694"/>
    </source>
</evidence>
<evidence type="ECO:0000256" key="2">
    <source>
        <dbReference type="ARBA" id="ARBA00022692"/>
    </source>
</evidence>
<evidence type="ECO:0000256" key="1">
    <source>
        <dbReference type="ARBA" id="ARBA00004141"/>
    </source>
</evidence>
<gene>
    <name evidence="7" type="ORF">I4Q42_00830</name>
</gene>
<keyword evidence="7" id="KW-0378">Hydrolase</keyword>
<comment type="subcellular location">
    <subcellularLocation>
        <location evidence="1">Membrane</location>
        <topology evidence="1">Multi-pass membrane protein</topology>
    </subcellularLocation>
</comment>
<evidence type="ECO:0000256" key="4">
    <source>
        <dbReference type="ARBA" id="ARBA00023136"/>
    </source>
</evidence>
<feature type="transmembrane region" description="Helical" evidence="5">
    <location>
        <begin position="69"/>
        <end position="86"/>
    </location>
</feature>
<dbReference type="GO" id="GO:0006508">
    <property type="term" value="P:proteolysis"/>
    <property type="evidence" value="ECO:0007669"/>
    <property type="project" value="UniProtKB-KW"/>
</dbReference>
<dbReference type="PANTHER" id="PTHR43066">
    <property type="entry name" value="RHOMBOID-RELATED PROTEIN"/>
    <property type="match status" value="1"/>
</dbReference>
<evidence type="ECO:0000256" key="3">
    <source>
        <dbReference type="ARBA" id="ARBA00022989"/>
    </source>
</evidence>
<organism evidence="7 8">
    <name type="scientific">Caulobacter hibisci</name>
    <dbReference type="NCBI Taxonomy" id="2035993"/>
    <lineage>
        <taxon>Bacteria</taxon>
        <taxon>Pseudomonadati</taxon>
        <taxon>Pseudomonadota</taxon>
        <taxon>Alphaproteobacteria</taxon>
        <taxon>Caulobacterales</taxon>
        <taxon>Caulobacteraceae</taxon>
        <taxon>Caulobacter</taxon>
    </lineage>
</organism>
<dbReference type="Proteomes" id="UP000639859">
    <property type="component" value="Unassembled WGS sequence"/>
</dbReference>
<keyword evidence="2 5" id="KW-0812">Transmembrane</keyword>
<dbReference type="EMBL" id="JADWOX010000001">
    <property type="protein sequence ID" value="MBI1682208.1"/>
    <property type="molecule type" value="Genomic_DNA"/>
</dbReference>
<dbReference type="InterPro" id="IPR022764">
    <property type="entry name" value="Peptidase_S54_rhomboid_dom"/>
</dbReference>
<evidence type="ECO:0000256" key="5">
    <source>
        <dbReference type="SAM" id="Phobius"/>
    </source>
</evidence>
<dbReference type="Pfam" id="PF01694">
    <property type="entry name" value="Rhomboid"/>
    <property type="match status" value="1"/>
</dbReference>
<dbReference type="GO" id="GO:0008233">
    <property type="term" value="F:peptidase activity"/>
    <property type="evidence" value="ECO:0007669"/>
    <property type="project" value="UniProtKB-KW"/>
</dbReference>
<keyword evidence="3 5" id="KW-1133">Transmembrane helix</keyword>
<dbReference type="RefSeq" id="WP_198574176.1">
    <property type="nucleotide sequence ID" value="NZ_JADWOX010000001.1"/>
</dbReference>
<feature type="transmembrane region" description="Helical" evidence="5">
    <location>
        <begin position="93"/>
        <end position="111"/>
    </location>
</feature>
<evidence type="ECO:0000313" key="7">
    <source>
        <dbReference type="EMBL" id="MBI1682208.1"/>
    </source>
</evidence>
<keyword evidence="4 5" id="KW-0472">Membrane</keyword>
<dbReference type="InterPro" id="IPR035952">
    <property type="entry name" value="Rhomboid-like_sf"/>
</dbReference>
<evidence type="ECO:0000313" key="8">
    <source>
        <dbReference type="Proteomes" id="UP000639859"/>
    </source>
</evidence>
<keyword evidence="8" id="KW-1185">Reference proteome</keyword>